<dbReference type="Gene3D" id="3.60.110.10">
    <property type="entry name" value="Carbon-nitrogen hydrolase"/>
    <property type="match status" value="1"/>
</dbReference>
<accession>A0A450SXN4</accession>
<dbReference type="SUPFAM" id="SSF56317">
    <property type="entry name" value="Carbon-nitrogen hydrolase"/>
    <property type="match status" value="1"/>
</dbReference>
<dbReference type="AlphaFoldDB" id="A0A450SXN4"/>
<dbReference type="EMBL" id="CAADEY010000068">
    <property type="protein sequence ID" value="VFJ58837.1"/>
    <property type="molecule type" value="Genomic_DNA"/>
</dbReference>
<evidence type="ECO:0000313" key="1">
    <source>
        <dbReference type="EMBL" id="VFJ58837.1"/>
    </source>
</evidence>
<sequence length="505" mass="57268">MHEIKQTWLNDKKKWIINNLNRLSANSNETVLHGWSELLKSGEDLYSGVQLADPWREDGRISTLVEQLDSGIPRPPYSWSATLHPFDVSLVGRLLEFVDDARDRTDLCMRLLAIIDMGDSALKRKISKKLDSVGGIDPSRFADLLMYCRLVATPGLRDHPHWWPSRVRSATRGERFWDQLEALVPTPRPVRLHVLGELDLVSNRGGRDRVRKEFKIALVAVSVRRGEHYEFIKDRNIGDTGNVGFEIRHKKTPQWIDDCCNGNLSPPESDVLVFPELSVSKEAADAMARWRGSRDPDLPPYLIVAGSGHMEDEDGRLMNRTCLFFPTDESTSSTVAHLKAIPFKCRNSTEAIERMGGTEEDPLVVIESPWGRISALICRDAISGAVDGSDLLRSLAAAHVEHVFVPSWNPMDYREFRKVAEELARDYACGFYLVDGHEKKFPDNGRSPLPWIFSVPRQRLRLPARGNSDGTVHPWLEHHWTLNEDHGVLTIKITNTESFPRAHLN</sequence>
<dbReference type="InterPro" id="IPR036526">
    <property type="entry name" value="C-N_Hydrolase_sf"/>
</dbReference>
<organism evidence="1">
    <name type="scientific">Candidatus Kentrum sp. DK</name>
    <dbReference type="NCBI Taxonomy" id="2126562"/>
    <lineage>
        <taxon>Bacteria</taxon>
        <taxon>Pseudomonadati</taxon>
        <taxon>Pseudomonadota</taxon>
        <taxon>Gammaproteobacteria</taxon>
        <taxon>Candidatus Kentrum</taxon>
    </lineage>
</organism>
<evidence type="ECO:0008006" key="2">
    <source>
        <dbReference type="Google" id="ProtNLM"/>
    </source>
</evidence>
<name>A0A450SXN4_9GAMM</name>
<proteinExistence type="predicted"/>
<protein>
    <recommendedName>
        <fullName evidence="2">Carbon-nitrogen hydrolase</fullName>
    </recommendedName>
</protein>
<gene>
    <name evidence="1" type="ORF">BECKDK2373C_GA0170839_106817</name>
</gene>
<reference evidence="1" key="1">
    <citation type="submission" date="2019-02" db="EMBL/GenBank/DDBJ databases">
        <authorList>
            <person name="Gruber-Vodicka R. H."/>
            <person name="Seah K. B. B."/>
        </authorList>
    </citation>
    <scope>NUCLEOTIDE SEQUENCE</scope>
    <source>
        <strain evidence="1">BECK_DK161</strain>
    </source>
</reference>